<sequence>MQFNFVVQNDKWQIRKKPLWDGYPLEWQVVPPLDDSNGFNIQCFRTGAQAIAYFIEQLLDIEQGWH</sequence>
<evidence type="ECO:0000313" key="1">
    <source>
        <dbReference type="EMBL" id="MDP7733669.1"/>
    </source>
</evidence>
<protein>
    <submittedName>
        <fullName evidence="1">Uncharacterized protein</fullName>
    </submittedName>
</protein>
<dbReference type="EMBL" id="JAUFSA010000001">
    <property type="protein sequence ID" value="MDP7733669.1"/>
    <property type="molecule type" value="Genomic_DNA"/>
</dbReference>
<organism evidence="1 2">
    <name type="scientific">Mycobacterium paragordonae</name>
    <dbReference type="NCBI Taxonomy" id="1389713"/>
    <lineage>
        <taxon>Bacteria</taxon>
        <taxon>Bacillati</taxon>
        <taxon>Actinomycetota</taxon>
        <taxon>Actinomycetes</taxon>
        <taxon>Mycobacteriales</taxon>
        <taxon>Mycobacteriaceae</taxon>
        <taxon>Mycobacterium</taxon>
    </lineage>
</organism>
<name>A0AAJ1W258_9MYCO</name>
<dbReference type="AlphaFoldDB" id="A0AAJ1W258"/>
<proteinExistence type="predicted"/>
<accession>A0AAJ1W258</accession>
<dbReference type="Proteomes" id="UP001229081">
    <property type="component" value="Unassembled WGS sequence"/>
</dbReference>
<dbReference type="RefSeq" id="WP_306254599.1">
    <property type="nucleotide sequence ID" value="NZ_JAUFSA010000001.1"/>
</dbReference>
<comment type="caution">
    <text evidence="1">The sequence shown here is derived from an EMBL/GenBank/DDBJ whole genome shotgun (WGS) entry which is preliminary data.</text>
</comment>
<evidence type="ECO:0000313" key="2">
    <source>
        <dbReference type="Proteomes" id="UP001229081"/>
    </source>
</evidence>
<gene>
    <name evidence="1" type="ORF">QXL92_02710</name>
</gene>
<reference evidence="1" key="1">
    <citation type="submission" date="2023-06" db="EMBL/GenBank/DDBJ databases">
        <title>Identification of two novel mycobacterium reveal diversities and complexities of Mycobacterium gordonae clade.</title>
        <authorList>
            <person name="Matsumoto Y."/>
            <person name="Nakamura S."/>
            <person name="Motooka D."/>
            <person name="Fukushima K."/>
        </authorList>
    </citation>
    <scope>NUCLEOTIDE SEQUENCE</scope>
    <source>
        <strain evidence="1">TY812</strain>
    </source>
</reference>